<comment type="caution">
    <text evidence="1">The sequence shown here is derived from an EMBL/GenBank/DDBJ whole genome shotgun (WGS) entry which is preliminary data.</text>
</comment>
<dbReference type="EMBL" id="BMIQ01000008">
    <property type="protein sequence ID" value="GGE18343.1"/>
    <property type="molecule type" value="Genomic_DNA"/>
</dbReference>
<dbReference type="Proteomes" id="UP000644699">
    <property type="component" value="Unassembled WGS sequence"/>
</dbReference>
<dbReference type="AlphaFoldDB" id="A0A917EA27"/>
<keyword evidence="2" id="KW-1185">Reference proteome</keyword>
<organism evidence="1 2">
    <name type="scientific">Aureimonas endophytica</name>
    <dbReference type="NCBI Taxonomy" id="2027858"/>
    <lineage>
        <taxon>Bacteria</taxon>
        <taxon>Pseudomonadati</taxon>
        <taxon>Pseudomonadota</taxon>
        <taxon>Alphaproteobacteria</taxon>
        <taxon>Hyphomicrobiales</taxon>
        <taxon>Aurantimonadaceae</taxon>
        <taxon>Aureimonas</taxon>
    </lineage>
</organism>
<name>A0A917EA27_9HYPH</name>
<evidence type="ECO:0000313" key="1">
    <source>
        <dbReference type="EMBL" id="GGE18343.1"/>
    </source>
</evidence>
<evidence type="ECO:0000313" key="2">
    <source>
        <dbReference type="Proteomes" id="UP000644699"/>
    </source>
</evidence>
<gene>
    <name evidence="1" type="ORF">GCM10011390_41920</name>
</gene>
<protein>
    <submittedName>
        <fullName evidence="1">Uncharacterized protein</fullName>
    </submittedName>
</protein>
<proteinExistence type="predicted"/>
<reference evidence="1" key="2">
    <citation type="submission" date="2020-09" db="EMBL/GenBank/DDBJ databases">
        <authorList>
            <person name="Sun Q."/>
            <person name="Zhou Y."/>
        </authorList>
    </citation>
    <scope>NUCLEOTIDE SEQUENCE</scope>
    <source>
        <strain evidence="1">CGMCC 1.15367</strain>
    </source>
</reference>
<accession>A0A917EA27</accession>
<reference evidence="1" key="1">
    <citation type="journal article" date="2014" name="Int. J. Syst. Evol. Microbiol.">
        <title>Complete genome sequence of Corynebacterium casei LMG S-19264T (=DSM 44701T), isolated from a smear-ripened cheese.</title>
        <authorList>
            <consortium name="US DOE Joint Genome Institute (JGI-PGF)"/>
            <person name="Walter F."/>
            <person name="Albersmeier A."/>
            <person name="Kalinowski J."/>
            <person name="Ruckert C."/>
        </authorList>
    </citation>
    <scope>NUCLEOTIDE SEQUENCE</scope>
    <source>
        <strain evidence="1">CGMCC 1.15367</strain>
    </source>
</reference>
<sequence length="109" mass="12941">MTGQLRPHKGNERAFDNRHPVDRLALVRREKKRWEEEEERIKAIVLNQMEDAESYGGEEFIAKVSEQRRKGRLDEKLLKKAGIDVERYRAPDTIIRIIRTEQRVLEGDE</sequence>